<keyword evidence="2" id="KW-1185">Reference proteome</keyword>
<dbReference type="EMBL" id="JBBMFV010000003">
    <property type="protein sequence ID" value="MEO3939751.1"/>
    <property type="molecule type" value="Genomic_DNA"/>
</dbReference>
<proteinExistence type="predicted"/>
<dbReference type="Proteomes" id="UP001448614">
    <property type="component" value="Unassembled WGS sequence"/>
</dbReference>
<comment type="caution">
    <text evidence="1">The sequence shown here is derived from an EMBL/GenBank/DDBJ whole genome shotgun (WGS) entry which is preliminary data.</text>
</comment>
<protein>
    <submittedName>
        <fullName evidence="1">Uncharacterized protein</fullName>
    </submittedName>
</protein>
<evidence type="ECO:0000313" key="2">
    <source>
        <dbReference type="Proteomes" id="UP001448614"/>
    </source>
</evidence>
<reference evidence="1 2" key="1">
    <citation type="journal article" date="2024" name="Appl. Microbiol. Biotechnol.">
        <title>Biosynthetic gene clusters with biotechnological applications in novel Antarctic isolates from Actinomycetota.</title>
        <authorList>
            <person name="Bruna P."/>
            <person name="Nunez-Montero K."/>
            <person name="Contreras M.J."/>
            <person name="Leal K."/>
            <person name="Garcia M."/>
            <person name="Abanto M."/>
            <person name="Barrientos L."/>
        </authorList>
    </citation>
    <scope>NUCLEOTIDE SEQUENCE [LARGE SCALE GENOMIC DNA]</scope>
    <source>
        <strain evidence="1 2">Se16.17</strain>
    </source>
</reference>
<dbReference type="RefSeq" id="WP_347781635.1">
    <property type="nucleotide sequence ID" value="NZ_JBBMFV010000003.1"/>
</dbReference>
<evidence type="ECO:0000313" key="1">
    <source>
        <dbReference type="EMBL" id="MEO3939751.1"/>
    </source>
</evidence>
<name>A0ABV0GMM9_PAENI</name>
<sequence>MHNIEPGDISRAAENFLRLEDGQTPTQHGRERSWDFCYNHFQASPLPTKDMELSCLQLGYYLASWGMMRGSSYLFRSTNARHYREAIETIERYNPRMQDIDAHRYAEPDVQNLLVDAYADLREALLPARVSHLTLVTKVMMGVWGVLPSFDRYFLRGFRSLGESKKEQTAFSGINHRSIDLLGHFYSEHAMEIDTVSARLTTLDFTTGDFTGRCLSRAKVIDMFGFQKGF</sequence>
<organism evidence="1 2">
    <name type="scientific">Paenarthrobacter nicotinovorans</name>
    <name type="common">Arthrobacter nicotinovorans</name>
    <dbReference type="NCBI Taxonomy" id="29320"/>
    <lineage>
        <taxon>Bacteria</taxon>
        <taxon>Bacillati</taxon>
        <taxon>Actinomycetota</taxon>
        <taxon>Actinomycetes</taxon>
        <taxon>Micrococcales</taxon>
        <taxon>Micrococcaceae</taxon>
        <taxon>Paenarthrobacter</taxon>
    </lineage>
</organism>
<accession>A0ABV0GMM9</accession>
<gene>
    <name evidence="1" type="ORF">V3C41_01550</name>
</gene>